<dbReference type="OrthoDB" id="206348at2759"/>
<reference evidence="3" key="1">
    <citation type="submission" date="2020-06" db="EMBL/GenBank/DDBJ databases">
        <authorList>
            <consortium name="Plant Systems Biology data submission"/>
        </authorList>
    </citation>
    <scope>NUCLEOTIDE SEQUENCE</scope>
    <source>
        <strain evidence="3">D6</strain>
    </source>
</reference>
<keyword evidence="1" id="KW-1133">Transmembrane helix</keyword>
<evidence type="ECO:0000313" key="4">
    <source>
        <dbReference type="Proteomes" id="UP001153069"/>
    </source>
</evidence>
<dbReference type="InterPro" id="IPR025197">
    <property type="entry name" value="DUF4116"/>
</dbReference>
<accession>A0A9N8E7C3</accession>
<gene>
    <name evidence="3" type="ORF">SEMRO_622_G176950.1</name>
</gene>
<feature type="transmembrane region" description="Helical" evidence="1">
    <location>
        <begin position="45"/>
        <end position="67"/>
    </location>
</feature>
<comment type="caution">
    <text evidence="3">The sequence shown here is derived from an EMBL/GenBank/DDBJ whole genome shotgun (WGS) entry which is preliminary data.</text>
</comment>
<keyword evidence="1" id="KW-0812">Transmembrane</keyword>
<keyword evidence="4" id="KW-1185">Reference proteome</keyword>
<evidence type="ECO:0000256" key="1">
    <source>
        <dbReference type="SAM" id="Phobius"/>
    </source>
</evidence>
<feature type="domain" description="DUF4116" evidence="2">
    <location>
        <begin position="330"/>
        <end position="377"/>
    </location>
</feature>
<feature type="transmembrane region" description="Helical" evidence="1">
    <location>
        <begin position="15"/>
        <end position="33"/>
    </location>
</feature>
<sequence>MDEDDAEFLIEQRTLFIVLAAFSVVALCLLICFRRCGSDCKPPYITGFVGVFIITLASCLLFSYGTIGDYEDNFDYYGPMRIVGAEVQVRLVSHGCGRDWRQSCSFTELDIGKCTTCQSLVHTTTVTLDWGYDWACPNTDNTTICESTTFVKTCGSVACTRAAPGPRQRPGPLECSEEEHANASISAEECTRSKIFSSPDAYPPFSPNEDPLQNHTSWPTVERYGDCDTCQVEESIPSPDLLNGLKISGLFFLFLGVAVILTSILMCYLPTTTCCAVSDKAAVLQRVRRDGLTLRLASKELRNDLEVVMAAIRQNGGAIQYASPNLQNRRDIQEVALKQTPYAFIHVPKHLQDDKQVALQAVHQHGWLLKYASPRLQANRDVVLAAVQQGGRALQYASKELRADREIVLAAVRQRGDALEFASDDLKDDQNTDQNVVWEAVHTSGEWILKRKNMSKTMLRDPKIIAEAKRRTAELKAGSRV</sequence>
<feature type="domain" description="DUF4116" evidence="2">
    <location>
        <begin position="283"/>
        <end position="327"/>
    </location>
</feature>
<keyword evidence="1" id="KW-0472">Membrane</keyword>
<protein>
    <recommendedName>
        <fullName evidence="2">DUF4116 domain-containing protein</fullName>
    </recommendedName>
</protein>
<dbReference type="Proteomes" id="UP001153069">
    <property type="component" value="Unassembled WGS sequence"/>
</dbReference>
<name>A0A9N8E7C3_9STRA</name>
<feature type="domain" description="DUF4116" evidence="2">
    <location>
        <begin position="379"/>
        <end position="427"/>
    </location>
</feature>
<proteinExistence type="predicted"/>
<evidence type="ECO:0000313" key="3">
    <source>
        <dbReference type="EMBL" id="CAB9513931.1"/>
    </source>
</evidence>
<dbReference type="EMBL" id="CAICTM010000621">
    <property type="protein sequence ID" value="CAB9513931.1"/>
    <property type="molecule type" value="Genomic_DNA"/>
</dbReference>
<evidence type="ECO:0000259" key="2">
    <source>
        <dbReference type="Pfam" id="PF13475"/>
    </source>
</evidence>
<dbReference type="Pfam" id="PF13475">
    <property type="entry name" value="DUF4116"/>
    <property type="match status" value="3"/>
</dbReference>
<feature type="transmembrane region" description="Helical" evidence="1">
    <location>
        <begin position="247"/>
        <end position="269"/>
    </location>
</feature>
<organism evidence="3 4">
    <name type="scientific">Seminavis robusta</name>
    <dbReference type="NCBI Taxonomy" id="568900"/>
    <lineage>
        <taxon>Eukaryota</taxon>
        <taxon>Sar</taxon>
        <taxon>Stramenopiles</taxon>
        <taxon>Ochrophyta</taxon>
        <taxon>Bacillariophyta</taxon>
        <taxon>Bacillariophyceae</taxon>
        <taxon>Bacillariophycidae</taxon>
        <taxon>Naviculales</taxon>
        <taxon>Naviculaceae</taxon>
        <taxon>Seminavis</taxon>
    </lineage>
</organism>
<dbReference type="AlphaFoldDB" id="A0A9N8E7C3"/>